<proteinExistence type="predicted"/>
<reference evidence="1" key="1">
    <citation type="journal article" date="2023" name="G3 (Bethesda)">
        <title>Whole genome assembly and annotation of the endangered Caribbean coral Acropora cervicornis.</title>
        <authorList>
            <person name="Selwyn J.D."/>
            <person name="Vollmer S.V."/>
        </authorList>
    </citation>
    <scope>NUCLEOTIDE SEQUENCE</scope>
    <source>
        <strain evidence="1">K2</strain>
    </source>
</reference>
<sequence>MASYGLRQLGEPRIDEFANRQRPEPVHNKINAWQQILNLIYKEALQRNVIDLFLEMLSSPEDTINNNRVQLSPTLLTTPHEEGVGGRVRQVDVVNKQAKAFVQHVQEAAASSEGLGRKAGCGLSFVARKIREHYTDKDHKSNNLTFRLSGEQAIALAKYSYRLTTALEIEGESGAQKLETSTGESS</sequence>
<dbReference type="Proteomes" id="UP001249851">
    <property type="component" value="Unassembled WGS sequence"/>
</dbReference>
<protein>
    <submittedName>
        <fullName evidence="1">Uncharacterized protein</fullName>
    </submittedName>
</protein>
<reference evidence="1" key="2">
    <citation type="journal article" date="2023" name="Science">
        <title>Genomic signatures of disease resistance in endangered staghorn corals.</title>
        <authorList>
            <person name="Vollmer S.V."/>
            <person name="Selwyn J.D."/>
            <person name="Despard B.A."/>
            <person name="Roesel C.L."/>
        </authorList>
    </citation>
    <scope>NUCLEOTIDE SEQUENCE</scope>
    <source>
        <strain evidence="1">K2</strain>
    </source>
</reference>
<keyword evidence="2" id="KW-1185">Reference proteome</keyword>
<evidence type="ECO:0000313" key="1">
    <source>
        <dbReference type="EMBL" id="KAK2557029.1"/>
    </source>
</evidence>
<accession>A0AAD9V0R2</accession>
<dbReference type="EMBL" id="JARQWQ010000052">
    <property type="protein sequence ID" value="KAK2557029.1"/>
    <property type="molecule type" value="Genomic_DNA"/>
</dbReference>
<organism evidence="1 2">
    <name type="scientific">Acropora cervicornis</name>
    <name type="common">Staghorn coral</name>
    <dbReference type="NCBI Taxonomy" id="6130"/>
    <lineage>
        <taxon>Eukaryota</taxon>
        <taxon>Metazoa</taxon>
        <taxon>Cnidaria</taxon>
        <taxon>Anthozoa</taxon>
        <taxon>Hexacorallia</taxon>
        <taxon>Scleractinia</taxon>
        <taxon>Astrocoeniina</taxon>
        <taxon>Acroporidae</taxon>
        <taxon>Acropora</taxon>
    </lineage>
</organism>
<comment type="caution">
    <text evidence="1">The sequence shown here is derived from an EMBL/GenBank/DDBJ whole genome shotgun (WGS) entry which is preliminary data.</text>
</comment>
<name>A0AAD9V0R2_ACRCE</name>
<dbReference type="AlphaFoldDB" id="A0AAD9V0R2"/>
<gene>
    <name evidence="1" type="ORF">P5673_020880</name>
</gene>
<evidence type="ECO:0000313" key="2">
    <source>
        <dbReference type="Proteomes" id="UP001249851"/>
    </source>
</evidence>